<dbReference type="InterPro" id="IPR038416">
    <property type="entry name" value="Ribosom_S30AE_C_sf"/>
</dbReference>
<reference evidence="2 3" key="1">
    <citation type="journal article" date="2007" name="Nat. Biotechnol.">
        <title>Complete genome sequence of the erythromycin-producing bacterium Saccharopolyspora erythraea NRRL23338.</title>
        <authorList>
            <person name="Oliynyk M."/>
            <person name="Samborskyy M."/>
            <person name="Lester J.B."/>
            <person name="Mironenko T."/>
            <person name="Scott N."/>
            <person name="Dickens S."/>
            <person name="Haydock S.F."/>
            <person name="Leadlay P.F."/>
        </authorList>
    </citation>
    <scope>NUCLEOTIDE SEQUENCE [LARGE SCALE GENOMIC DNA]</scope>
    <source>
        <strain evidence="3">ATCC 11635 / DSM 40517 / JCM 4748 / NBRC 13426 / NCIMB 8594 / NRRL 2338</strain>
    </source>
</reference>
<dbReference type="AlphaFoldDB" id="A4FCC1"/>
<dbReference type="GO" id="GO:0043024">
    <property type="term" value="F:ribosomal small subunit binding"/>
    <property type="evidence" value="ECO:0007669"/>
    <property type="project" value="TreeGrafter"/>
</dbReference>
<dbReference type="InterPro" id="IPR032528">
    <property type="entry name" value="Ribosom_S30AE_C"/>
</dbReference>
<proteinExistence type="predicted"/>
<evidence type="ECO:0000313" key="2">
    <source>
        <dbReference type="EMBL" id="CAM01696.1"/>
    </source>
</evidence>
<dbReference type="Proteomes" id="UP000006728">
    <property type="component" value="Chromosome"/>
</dbReference>
<protein>
    <recommendedName>
        <fullName evidence="1">Sigma 54 modulation/S30EA ribosomal protein C-terminal domain-containing protein</fullName>
    </recommendedName>
</protein>
<evidence type="ECO:0000259" key="1">
    <source>
        <dbReference type="Pfam" id="PF16321"/>
    </source>
</evidence>
<dbReference type="STRING" id="405948.SACE_2397"/>
<dbReference type="PANTHER" id="PTHR33231:SF1">
    <property type="entry name" value="30S RIBOSOMAL PROTEIN"/>
    <property type="match status" value="1"/>
</dbReference>
<dbReference type="KEGG" id="sen:SACE_2397"/>
<evidence type="ECO:0000313" key="3">
    <source>
        <dbReference type="Proteomes" id="UP000006728"/>
    </source>
</evidence>
<organism evidence="2 3">
    <name type="scientific">Saccharopolyspora erythraea (strain ATCC 11635 / DSM 40517 / JCM 4748 / NBRC 13426 / NCIMB 8594 / NRRL 2338)</name>
    <dbReference type="NCBI Taxonomy" id="405948"/>
    <lineage>
        <taxon>Bacteria</taxon>
        <taxon>Bacillati</taxon>
        <taxon>Actinomycetota</taxon>
        <taxon>Actinomycetes</taxon>
        <taxon>Pseudonocardiales</taxon>
        <taxon>Pseudonocardiaceae</taxon>
        <taxon>Saccharopolyspora</taxon>
    </lineage>
</organism>
<dbReference type="PANTHER" id="PTHR33231">
    <property type="entry name" value="30S RIBOSOMAL PROTEIN"/>
    <property type="match status" value="1"/>
</dbReference>
<feature type="domain" description="Sigma 54 modulation/S30EA ribosomal protein C-terminal" evidence="1">
    <location>
        <begin position="74"/>
        <end position="118"/>
    </location>
</feature>
<dbReference type="eggNOG" id="COG1544">
    <property type="taxonomic scope" value="Bacteria"/>
</dbReference>
<accession>A4FCC1</accession>
<name>A4FCC1_SACEN</name>
<dbReference type="HOGENOM" id="CLU_2013618_0_0_11"/>
<gene>
    <name evidence="2" type="ordered locus">SACE_2397</name>
</gene>
<feature type="domain" description="Sigma 54 modulation/S30EA ribosomal protein C-terminal" evidence="1">
    <location>
        <begin position="2"/>
        <end position="48"/>
    </location>
</feature>
<dbReference type="InterPro" id="IPR050574">
    <property type="entry name" value="HPF/YfiA_ribosome-assoc"/>
</dbReference>
<sequence length="123" mass="13738">MIRHKTFALARCGVDDAEFDMDVMDYDFHLFTEVGTGQDSVLYRTPSGFRLAQVEPDPGHLAEHALPVTVSEQRAPVLSTAEAVERMGAMDLPFLFYLDGERGRGALLYRRYDGHYGLITPSA</sequence>
<dbReference type="Gene3D" id="3.30.505.50">
    <property type="entry name" value="Sigma 54 modulation/S30EA ribosomal protein, C-terminal domain"/>
    <property type="match status" value="2"/>
</dbReference>
<dbReference type="GO" id="GO:0022627">
    <property type="term" value="C:cytosolic small ribosomal subunit"/>
    <property type="evidence" value="ECO:0007669"/>
    <property type="project" value="TreeGrafter"/>
</dbReference>
<dbReference type="EMBL" id="AM420293">
    <property type="protein sequence ID" value="CAM01696.1"/>
    <property type="molecule type" value="Genomic_DNA"/>
</dbReference>
<dbReference type="GO" id="GO:0045900">
    <property type="term" value="P:negative regulation of translational elongation"/>
    <property type="evidence" value="ECO:0007669"/>
    <property type="project" value="TreeGrafter"/>
</dbReference>
<dbReference type="Pfam" id="PF16321">
    <property type="entry name" value="Ribosom_S30AE_C"/>
    <property type="match status" value="2"/>
</dbReference>
<keyword evidence="3" id="KW-1185">Reference proteome</keyword>